<evidence type="ECO:0000256" key="1">
    <source>
        <dbReference type="SAM" id="MobiDB-lite"/>
    </source>
</evidence>
<feature type="region of interest" description="Disordered" evidence="1">
    <location>
        <begin position="1"/>
        <end position="143"/>
    </location>
</feature>
<feature type="compositionally biased region" description="Low complexity" evidence="1">
    <location>
        <begin position="8"/>
        <end position="27"/>
    </location>
</feature>
<feature type="non-terminal residue" evidence="2">
    <location>
        <position position="1"/>
    </location>
</feature>
<feature type="non-terminal residue" evidence="2">
    <location>
        <position position="143"/>
    </location>
</feature>
<feature type="compositionally biased region" description="Low complexity" evidence="1">
    <location>
        <begin position="74"/>
        <end position="83"/>
    </location>
</feature>
<evidence type="ECO:0000313" key="2">
    <source>
        <dbReference type="EMBL" id="AER93729.1"/>
    </source>
</evidence>
<proteinExistence type="evidence at transcript level"/>
<dbReference type="AlphaFoldDB" id="M1EBV1"/>
<reference evidence="2" key="1">
    <citation type="journal article" date="2013" name="J. Virol.">
        <title>Sequencing, annotation, and characterization of the influenza ferret infectome.</title>
        <authorList>
            <person name="Leon A.J."/>
            <person name="Banner D."/>
            <person name="Xu L."/>
            <person name="Ran L."/>
            <person name="Peng Z."/>
            <person name="Yi K."/>
            <person name="Chen C."/>
            <person name="Xu F."/>
            <person name="Huang J."/>
            <person name="Zhao Z."/>
            <person name="Lin Z."/>
            <person name="Huang S.H."/>
            <person name="Fang Y."/>
            <person name="Kelvin A.A."/>
            <person name="Ross T.M."/>
            <person name="Farooqui A."/>
            <person name="Kelvin D.J."/>
        </authorList>
    </citation>
    <scope>NUCLEOTIDE SEQUENCE</scope>
    <source>
        <tissue evidence="2">Lungs</tissue>
    </source>
</reference>
<organism evidence="2">
    <name type="scientific">Mustela putorius furo</name>
    <name type="common">European domestic ferret</name>
    <name type="synonym">Mustela furo</name>
    <dbReference type="NCBI Taxonomy" id="9669"/>
    <lineage>
        <taxon>Eukaryota</taxon>
        <taxon>Metazoa</taxon>
        <taxon>Chordata</taxon>
        <taxon>Craniata</taxon>
        <taxon>Vertebrata</taxon>
        <taxon>Euteleostomi</taxon>
        <taxon>Mammalia</taxon>
        <taxon>Eutheria</taxon>
        <taxon>Laurasiatheria</taxon>
        <taxon>Carnivora</taxon>
        <taxon>Caniformia</taxon>
        <taxon>Musteloidea</taxon>
        <taxon>Mustelidae</taxon>
        <taxon>Mustelinae</taxon>
        <taxon>Mustela</taxon>
    </lineage>
</organism>
<accession>M1EBV1</accession>
<dbReference type="EMBL" id="JP005132">
    <property type="protein sequence ID" value="AER93729.1"/>
    <property type="molecule type" value="mRNA"/>
</dbReference>
<sequence>QRGHYPRGGHTYPGPYPGPAAGVPWGPQSLSGPEASRWLLRPQRRVHANALAHGRGPARGRQPPLQRRHGSLGDAGRPRGAGPDAPPPGRRGGGRQPPERSPALQLLRAPASAVHTAPPSAGLAAPQGSDSGDPPAAPLGGQE</sequence>
<protein>
    <submittedName>
        <fullName evidence="2">ADAM metallopeptidase with thrombospondin type 1 motif, 4</fullName>
    </submittedName>
</protein>
<name>M1EBV1_MUSPF</name>